<evidence type="ECO:0000256" key="2">
    <source>
        <dbReference type="ARBA" id="ARBA00022722"/>
    </source>
</evidence>
<keyword evidence="1" id="KW-0235">DNA replication</keyword>
<evidence type="ECO:0000256" key="3">
    <source>
        <dbReference type="ARBA" id="ARBA00022759"/>
    </source>
</evidence>
<dbReference type="AlphaFoldDB" id="A0A0F9Z3Q7"/>
<dbReference type="GO" id="GO:0004519">
    <property type="term" value="F:endonuclease activity"/>
    <property type="evidence" value="ECO:0007669"/>
    <property type="project" value="UniProtKB-KW"/>
</dbReference>
<sequence>MPDYKLSATLGEQLTWDNSDPSGDDRRWRATQFSNLPSLFHFAVAKQYNHLFATKGRYEANTFLRTLVKQFSQINFKLATDNDFLRKFAANRAKEFTRAIRSTPDSKDQYDTLSRMLINFGVTAPEVKPPVTVSGAAKRMLDESWLARRLRQANLPQFEAVAIKAGLVHKFASLYISEESLKAFKQRQSNNRQVMERMQLENEIGQVYELADLVALSVANPKNRRNELMARLYGFDQIAQSMGHVGLFITLTCPSRMHARYAKSGDPVPSYDGTTPRQAQHYLCNVWARARALFKHASIHVYGFRMAEPQHDGTPHWHILLYTAPHNEYEVGDILTRMALEDSPDEKGARKRRCDIKRIDWSKGSGVAYAAKYIAKNIDGEHIEQDLHGNQAKDAASRVVAWASTHRIRQFQQFGGPPVTCWRELRRIGSAPEGILNSARTAADQGDWSTFTNVLGGTDICRKDQPVKLVREHKSDLGRYGEPKGNQIAGVSDGYTCIQTRMHTWTAKLKSKSLRVLDEVRHP</sequence>
<feature type="domain" description="Replication gene A protein-like" evidence="5">
    <location>
        <begin position="95"/>
        <end position="380"/>
    </location>
</feature>
<keyword evidence="3" id="KW-0255">Endonuclease</keyword>
<protein>
    <recommendedName>
        <fullName evidence="5">Replication gene A protein-like domain-containing protein</fullName>
    </recommendedName>
</protein>
<keyword evidence="2" id="KW-0540">Nuclease</keyword>
<dbReference type="Pfam" id="PF05840">
    <property type="entry name" value="Phage_GPA"/>
    <property type="match status" value="1"/>
</dbReference>
<evidence type="ECO:0000256" key="1">
    <source>
        <dbReference type="ARBA" id="ARBA00022705"/>
    </source>
</evidence>
<reference evidence="6" key="1">
    <citation type="journal article" date="2015" name="Nature">
        <title>Complex archaea that bridge the gap between prokaryotes and eukaryotes.</title>
        <authorList>
            <person name="Spang A."/>
            <person name="Saw J.H."/>
            <person name="Jorgensen S.L."/>
            <person name="Zaremba-Niedzwiedzka K."/>
            <person name="Martijn J."/>
            <person name="Lind A.E."/>
            <person name="van Eijk R."/>
            <person name="Schleper C."/>
            <person name="Guy L."/>
            <person name="Ettema T.J."/>
        </authorList>
    </citation>
    <scope>NUCLEOTIDE SEQUENCE</scope>
</reference>
<proteinExistence type="predicted"/>
<accession>A0A0F9Z3Q7</accession>
<dbReference type="GO" id="GO:0016787">
    <property type="term" value="F:hydrolase activity"/>
    <property type="evidence" value="ECO:0007669"/>
    <property type="project" value="UniProtKB-KW"/>
</dbReference>
<evidence type="ECO:0000256" key="4">
    <source>
        <dbReference type="ARBA" id="ARBA00022801"/>
    </source>
</evidence>
<gene>
    <name evidence="6" type="ORF">LCGC14_0012980</name>
</gene>
<name>A0A0F9Z3Q7_9ZZZZ</name>
<keyword evidence="4" id="KW-0378">Hydrolase</keyword>
<dbReference type="GO" id="GO:0006260">
    <property type="term" value="P:DNA replication"/>
    <property type="evidence" value="ECO:0007669"/>
    <property type="project" value="UniProtKB-KW"/>
</dbReference>
<comment type="caution">
    <text evidence="6">The sequence shown here is derived from an EMBL/GenBank/DDBJ whole genome shotgun (WGS) entry which is preliminary data.</text>
</comment>
<organism evidence="6">
    <name type="scientific">marine sediment metagenome</name>
    <dbReference type="NCBI Taxonomy" id="412755"/>
    <lineage>
        <taxon>unclassified sequences</taxon>
        <taxon>metagenomes</taxon>
        <taxon>ecological metagenomes</taxon>
    </lineage>
</organism>
<dbReference type="InterPro" id="IPR008766">
    <property type="entry name" value="Replication_gene_A-like"/>
</dbReference>
<evidence type="ECO:0000313" key="6">
    <source>
        <dbReference type="EMBL" id="KKO11794.1"/>
    </source>
</evidence>
<dbReference type="EMBL" id="LAZR01000002">
    <property type="protein sequence ID" value="KKO11794.1"/>
    <property type="molecule type" value="Genomic_DNA"/>
</dbReference>
<evidence type="ECO:0000259" key="5">
    <source>
        <dbReference type="Pfam" id="PF05840"/>
    </source>
</evidence>